<protein>
    <submittedName>
        <fullName evidence="1">Uncharacterized protein</fullName>
    </submittedName>
</protein>
<sequence>MGSFLARVPAALQFADPAVMVAQGAVQLYVKRRQLRGQFAEACEVCRGGGVGEERAAIAVGGDSLDCQLAQ</sequence>
<keyword evidence="2" id="KW-1185">Reference proteome</keyword>
<name>F1Z663_9SPHN</name>
<proteinExistence type="predicted"/>
<gene>
    <name evidence="1" type="ORF">Y88_2285</name>
</gene>
<dbReference type="HOGENOM" id="CLU_2736040_0_0_5"/>
<accession>F1Z663</accession>
<reference evidence="1 2" key="1">
    <citation type="journal article" date="2012" name="J. Bacteriol.">
        <title>Draft Genome Sequence of Novosphingobium nitrogenifigens Y88T.</title>
        <authorList>
            <person name="Strabala T.J."/>
            <person name="Macdonald L."/>
            <person name="Liu V."/>
            <person name="Smit A.M."/>
        </authorList>
    </citation>
    <scope>NUCLEOTIDE SEQUENCE [LARGE SCALE GENOMIC DNA]</scope>
    <source>
        <strain evidence="1 2">DSM 19370</strain>
    </source>
</reference>
<evidence type="ECO:0000313" key="2">
    <source>
        <dbReference type="Proteomes" id="UP000004728"/>
    </source>
</evidence>
<organism evidence="1 2">
    <name type="scientific">Novosphingobium nitrogenifigens DSM 19370</name>
    <dbReference type="NCBI Taxonomy" id="983920"/>
    <lineage>
        <taxon>Bacteria</taxon>
        <taxon>Pseudomonadati</taxon>
        <taxon>Pseudomonadota</taxon>
        <taxon>Alphaproteobacteria</taxon>
        <taxon>Sphingomonadales</taxon>
        <taxon>Sphingomonadaceae</taxon>
        <taxon>Novosphingobium</taxon>
    </lineage>
</organism>
<evidence type="ECO:0000313" key="1">
    <source>
        <dbReference type="EMBL" id="EGD59846.1"/>
    </source>
</evidence>
<dbReference type="InParanoid" id="F1Z663"/>
<dbReference type="EMBL" id="AEWJ01000024">
    <property type="protein sequence ID" value="EGD59846.1"/>
    <property type="molecule type" value="Genomic_DNA"/>
</dbReference>
<dbReference type="Proteomes" id="UP000004728">
    <property type="component" value="Unassembled WGS sequence"/>
</dbReference>
<dbReference type="AlphaFoldDB" id="F1Z663"/>
<comment type="caution">
    <text evidence="1">The sequence shown here is derived from an EMBL/GenBank/DDBJ whole genome shotgun (WGS) entry which is preliminary data.</text>
</comment>